<evidence type="ECO:0000256" key="1">
    <source>
        <dbReference type="SAM" id="MobiDB-lite"/>
    </source>
</evidence>
<feature type="compositionally biased region" description="Low complexity" evidence="1">
    <location>
        <begin position="9"/>
        <end position="19"/>
    </location>
</feature>
<dbReference type="InterPro" id="IPR021986">
    <property type="entry name" value="Spherulin4"/>
</dbReference>
<dbReference type="PANTHER" id="PTHR35040">
    <property type="match status" value="1"/>
</dbReference>
<evidence type="ECO:0000313" key="3">
    <source>
        <dbReference type="Proteomes" id="UP000620124"/>
    </source>
</evidence>
<dbReference type="AlphaFoldDB" id="A0A8H6Z4S9"/>
<protein>
    <submittedName>
        <fullName evidence="2">Spherulin-4</fullName>
    </submittedName>
</protein>
<dbReference type="Proteomes" id="UP000620124">
    <property type="component" value="Unassembled WGS sequence"/>
</dbReference>
<comment type="caution">
    <text evidence="2">The sequence shown here is derived from an EMBL/GenBank/DDBJ whole genome shotgun (WGS) entry which is preliminary data.</text>
</comment>
<proteinExistence type="predicted"/>
<accession>A0A8H6Z4S9</accession>
<feature type="region of interest" description="Disordered" evidence="1">
    <location>
        <begin position="1"/>
        <end position="30"/>
    </location>
</feature>
<dbReference type="EMBL" id="JACAZI010000001">
    <property type="protein sequence ID" value="KAF7372570.1"/>
    <property type="molecule type" value="Genomic_DNA"/>
</dbReference>
<dbReference type="Pfam" id="PF12138">
    <property type="entry name" value="Spherulin4"/>
    <property type="match status" value="1"/>
</dbReference>
<dbReference type="OrthoDB" id="5342184at2759"/>
<keyword evidence="3" id="KW-1185">Reference proteome</keyword>
<sequence length="202" mass="22040">MYNSTSSSTPRAGPALPTRTTRRPSRRSTRTRTCCSSATCLRAMQDIETYAGWPAACGLAGIFFDETQAGLTQTYTAYTDTARNATWPGRTTAYVILNPGEDIGASDYYTFADQIVTFENTYAQYQNQAPLPLPHPVQQSVIINSFNGTSETLASVVQAFETSGLASAYITDLDVDIYKSFGRDWTVFVQDVNTESGSGVSR</sequence>
<evidence type="ECO:0000313" key="2">
    <source>
        <dbReference type="EMBL" id="KAF7372570.1"/>
    </source>
</evidence>
<gene>
    <name evidence="2" type="ORF">MVEN_00119700</name>
</gene>
<dbReference type="PANTHER" id="PTHR35040:SF9">
    <property type="entry name" value="4-LIKE CELL SURFACE PROTEIN, PUTATIVE (AFU_ORTHOLOGUE AFUA_4G14080)-RELATED"/>
    <property type="match status" value="1"/>
</dbReference>
<feature type="compositionally biased region" description="Basic residues" evidence="1">
    <location>
        <begin position="20"/>
        <end position="30"/>
    </location>
</feature>
<name>A0A8H6Z4S9_9AGAR</name>
<organism evidence="2 3">
    <name type="scientific">Mycena venus</name>
    <dbReference type="NCBI Taxonomy" id="2733690"/>
    <lineage>
        <taxon>Eukaryota</taxon>
        <taxon>Fungi</taxon>
        <taxon>Dikarya</taxon>
        <taxon>Basidiomycota</taxon>
        <taxon>Agaricomycotina</taxon>
        <taxon>Agaricomycetes</taxon>
        <taxon>Agaricomycetidae</taxon>
        <taxon>Agaricales</taxon>
        <taxon>Marasmiineae</taxon>
        <taxon>Mycenaceae</taxon>
        <taxon>Mycena</taxon>
    </lineage>
</organism>
<reference evidence="2" key="1">
    <citation type="submission" date="2020-05" db="EMBL/GenBank/DDBJ databases">
        <title>Mycena genomes resolve the evolution of fungal bioluminescence.</title>
        <authorList>
            <person name="Tsai I.J."/>
        </authorList>
    </citation>
    <scope>NUCLEOTIDE SEQUENCE</scope>
    <source>
        <strain evidence="2">CCC161011</strain>
    </source>
</reference>